<keyword evidence="15" id="KW-1185">Reference proteome</keyword>
<dbReference type="InterPro" id="IPR004794">
    <property type="entry name" value="Eubact_RibD"/>
</dbReference>
<proteinExistence type="inferred from homology"/>
<gene>
    <name evidence="14" type="primary">ribD</name>
    <name evidence="14" type="ORF">GCM10007875_13490</name>
</gene>
<organism evidence="14 15">
    <name type="scientific">Limnobacter litoralis</name>
    <dbReference type="NCBI Taxonomy" id="481366"/>
    <lineage>
        <taxon>Bacteria</taxon>
        <taxon>Pseudomonadati</taxon>
        <taxon>Pseudomonadota</taxon>
        <taxon>Betaproteobacteria</taxon>
        <taxon>Burkholderiales</taxon>
        <taxon>Burkholderiaceae</taxon>
        <taxon>Limnobacter</taxon>
    </lineage>
</organism>
<dbReference type="Gene3D" id="3.40.140.10">
    <property type="entry name" value="Cytidine Deaminase, domain 2"/>
    <property type="match status" value="1"/>
</dbReference>
<dbReference type="InterPro" id="IPR016192">
    <property type="entry name" value="APOBEC/CMP_deaminase_Zn-bd"/>
</dbReference>
<keyword evidence="9 12" id="KW-0521">NADP</keyword>
<evidence type="ECO:0000256" key="5">
    <source>
        <dbReference type="ARBA" id="ARBA00007417"/>
    </source>
</evidence>
<sequence>MNTTDEMFMHMALNEAEKGAYTTTPNPRVGCVMVRNNQVLSTGFHAQAGHAHAEVKAIENARSKKIALSGATAYVTLEPCSHHGRTGPCAEALIRCGVTRVVVAIKDPNPLVSGRGIALLESAGIEVTTGVLEERARWINRGFLSRMERGRPWVRLKVASSADGITALPSGVSQWITGPQARQDGHRLRAQACAVLSGIGTIKADNPRLNVRDIETTRQPIKVVVDSKLEISPAALLLQEGTTWIAHTQDLPPAWLDQHPNKANIHCVQVRADQADNGDGKTDLAKLLKHLADHCQVNELHLEAGFGLNGSFLQTGLVDEIVQYIAPRFLGSGAGLFRLPEQTELPDALDWSLHTIEHVGTDAKLVWIKQIRK</sequence>
<dbReference type="PROSITE" id="PS00903">
    <property type="entry name" value="CYT_DCMP_DEAMINASES_1"/>
    <property type="match status" value="1"/>
</dbReference>
<dbReference type="PANTHER" id="PTHR38011">
    <property type="entry name" value="DIHYDROFOLATE REDUCTASE FAMILY PROTEIN (AFU_ORTHOLOGUE AFUA_8G06820)"/>
    <property type="match status" value="1"/>
</dbReference>
<dbReference type="Gene3D" id="3.40.430.10">
    <property type="entry name" value="Dihydrofolate Reductase, subunit A"/>
    <property type="match status" value="1"/>
</dbReference>
<evidence type="ECO:0000256" key="1">
    <source>
        <dbReference type="ARBA" id="ARBA00002151"/>
    </source>
</evidence>
<dbReference type="NCBIfam" id="TIGR00326">
    <property type="entry name" value="eubact_ribD"/>
    <property type="match status" value="1"/>
</dbReference>
<evidence type="ECO:0000256" key="11">
    <source>
        <dbReference type="ARBA" id="ARBA00023268"/>
    </source>
</evidence>
<keyword evidence="6 12" id="KW-0686">Riboflavin biosynthesis</keyword>
<protein>
    <recommendedName>
        <fullName evidence="12">Riboflavin biosynthesis protein RibD</fullName>
    </recommendedName>
    <domain>
        <recommendedName>
            <fullName evidence="12">Diaminohydroxyphosphoribosylaminopyrimidine deaminase</fullName>
            <shortName evidence="12">DRAP deaminase</shortName>
            <ecNumber evidence="12">3.5.4.26</ecNumber>
        </recommendedName>
        <alternativeName>
            <fullName evidence="12">Riboflavin-specific deaminase</fullName>
        </alternativeName>
    </domain>
    <domain>
        <recommendedName>
            <fullName evidence="12">5-amino-6-(5-phosphoribosylamino)uracil reductase</fullName>
            <ecNumber evidence="12">1.1.1.193</ecNumber>
        </recommendedName>
        <alternativeName>
            <fullName evidence="12">HTP reductase</fullName>
        </alternativeName>
    </domain>
</protein>
<dbReference type="InterPro" id="IPR016193">
    <property type="entry name" value="Cytidine_deaminase-like"/>
</dbReference>
<dbReference type="InterPro" id="IPR002734">
    <property type="entry name" value="RibDG_C"/>
</dbReference>
<dbReference type="InterPro" id="IPR011549">
    <property type="entry name" value="RibD_C"/>
</dbReference>
<dbReference type="InterPro" id="IPR024072">
    <property type="entry name" value="DHFR-like_dom_sf"/>
</dbReference>
<dbReference type="EMBL" id="BSOJ01000012">
    <property type="protein sequence ID" value="GLR26261.1"/>
    <property type="molecule type" value="Genomic_DNA"/>
</dbReference>
<evidence type="ECO:0000259" key="13">
    <source>
        <dbReference type="PROSITE" id="PS51747"/>
    </source>
</evidence>
<reference evidence="15" key="1">
    <citation type="journal article" date="2019" name="Int. J. Syst. Evol. Microbiol.">
        <title>The Global Catalogue of Microorganisms (GCM) 10K type strain sequencing project: providing services to taxonomists for standard genome sequencing and annotation.</title>
        <authorList>
            <consortium name="The Broad Institute Genomics Platform"/>
            <consortium name="The Broad Institute Genome Sequencing Center for Infectious Disease"/>
            <person name="Wu L."/>
            <person name="Ma J."/>
        </authorList>
    </citation>
    <scope>NUCLEOTIDE SEQUENCE [LARGE SCALE GENOMIC DNA]</scope>
    <source>
        <strain evidence="15">NBRC 105857</strain>
    </source>
</reference>
<accession>A0ABQ5YSK4</accession>
<comment type="cofactor">
    <cofactor evidence="12">
        <name>Zn(2+)</name>
        <dbReference type="ChEBI" id="CHEBI:29105"/>
    </cofactor>
    <text evidence="12">Binds 1 zinc ion.</text>
</comment>
<dbReference type="InterPro" id="IPR050765">
    <property type="entry name" value="Riboflavin_Biosynth_HTPR"/>
</dbReference>
<dbReference type="PROSITE" id="PS51747">
    <property type="entry name" value="CYT_DCMP_DEAMINASES_2"/>
    <property type="match status" value="1"/>
</dbReference>
<name>A0ABQ5YSK4_9BURK</name>
<keyword evidence="11" id="KW-0511">Multifunctional enzyme</keyword>
<evidence type="ECO:0000256" key="2">
    <source>
        <dbReference type="ARBA" id="ARBA00004882"/>
    </source>
</evidence>
<dbReference type="SUPFAM" id="SSF53927">
    <property type="entry name" value="Cytidine deaminase-like"/>
    <property type="match status" value="1"/>
</dbReference>
<evidence type="ECO:0000256" key="12">
    <source>
        <dbReference type="PIRNR" id="PIRNR006769"/>
    </source>
</evidence>
<comment type="caution">
    <text evidence="14">The sequence shown here is derived from an EMBL/GenBank/DDBJ whole genome shotgun (WGS) entry which is preliminary data.</text>
</comment>
<dbReference type="RefSeq" id="WP_284280766.1">
    <property type="nucleotide sequence ID" value="NZ_BSOJ01000012.1"/>
</dbReference>
<dbReference type="EC" id="3.5.4.26" evidence="12"/>
<comment type="pathway">
    <text evidence="3 12">Cofactor biosynthesis; riboflavin biosynthesis; 5-amino-6-(D-ribitylamino)uracil from GTP: step 3/4.</text>
</comment>
<evidence type="ECO:0000256" key="8">
    <source>
        <dbReference type="ARBA" id="ARBA00022833"/>
    </source>
</evidence>
<evidence type="ECO:0000256" key="3">
    <source>
        <dbReference type="ARBA" id="ARBA00004910"/>
    </source>
</evidence>
<dbReference type="Pfam" id="PF00383">
    <property type="entry name" value="dCMP_cyt_deam_1"/>
    <property type="match status" value="1"/>
</dbReference>
<keyword evidence="8 12" id="KW-0862">Zinc</keyword>
<comment type="catalytic activity">
    <reaction evidence="12">
        <text>2,5-diamino-6-hydroxy-4-(5-phosphoribosylamino)-pyrimidine + H2O + H(+) = 5-amino-6-(5-phospho-D-ribosylamino)uracil + NH4(+)</text>
        <dbReference type="Rhea" id="RHEA:21868"/>
        <dbReference type="ChEBI" id="CHEBI:15377"/>
        <dbReference type="ChEBI" id="CHEBI:15378"/>
        <dbReference type="ChEBI" id="CHEBI:28938"/>
        <dbReference type="ChEBI" id="CHEBI:58453"/>
        <dbReference type="ChEBI" id="CHEBI:58614"/>
        <dbReference type="EC" id="3.5.4.26"/>
    </reaction>
</comment>
<dbReference type="PANTHER" id="PTHR38011:SF7">
    <property type="entry name" value="2,5-DIAMINO-6-RIBOSYLAMINO-4(3H)-PYRIMIDINONE 5'-PHOSPHATE REDUCTASE"/>
    <property type="match status" value="1"/>
</dbReference>
<evidence type="ECO:0000313" key="14">
    <source>
        <dbReference type="EMBL" id="GLR26261.1"/>
    </source>
</evidence>
<evidence type="ECO:0000313" key="15">
    <source>
        <dbReference type="Proteomes" id="UP001156664"/>
    </source>
</evidence>
<comment type="pathway">
    <text evidence="2 12">Cofactor biosynthesis; riboflavin biosynthesis; 5-amino-6-(D-ribitylamino)uracil from GTP: step 2/4.</text>
</comment>
<dbReference type="SUPFAM" id="SSF53597">
    <property type="entry name" value="Dihydrofolate reductase-like"/>
    <property type="match status" value="1"/>
</dbReference>
<comment type="similarity">
    <text evidence="5 12">In the C-terminal section; belongs to the HTP reductase family.</text>
</comment>
<evidence type="ECO:0000256" key="6">
    <source>
        <dbReference type="ARBA" id="ARBA00022619"/>
    </source>
</evidence>
<keyword evidence="10 12" id="KW-0560">Oxidoreductase</keyword>
<evidence type="ECO:0000256" key="7">
    <source>
        <dbReference type="ARBA" id="ARBA00022723"/>
    </source>
</evidence>
<dbReference type="CDD" id="cd01284">
    <property type="entry name" value="Riboflavin_deaminase-reductase"/>
    <property type="match status" value="1"/>
</dbReference>
<feature type="domain" description="CMP/dCMP-type deaminase" evidence="13">
    <location>
        <begin position="3"/>
        <end position="119"/>
    </location>
</feature>
<comment type="similarity">
    <text evidence="4 12">In the N-terminal section; belongs to the cytidine and deoxycytidylate deaminase family.</text>
</comment>
<evidence type="ECO:0000256" key="4">
    <source>
        <dbReference type="ARBA" id="ARBA00005259"/>
    </source>
</evidence>
<dbReference type="InterPro" id="IPR002125">
    <property type="entry name" value="CMP_dCMP_dom"/>
</dbReference>
<evidence type="ECO:0000256" key="9">
    <source>
        <dbReference type="ARBA" id="ARBA00022857"/>
    </source>
</evidence>
<dbReference type="Proteomes" id="UP001156664">
    <property type="component" value="Unassembled WGS sequence"/>
</dbReference>
<dbReference type="NCBIfam" id="TIGR00227">
    <property type="entry name" value="ribD_Cterm"/>
    <property type="match status" value="1"/>
</dbReference>
<comment type="function">
    <text evidence="1 12">Converts 2,5-diamino-6-(ribosylamino)-4(3h)-pyrimidinone 5'-phosphate into 5-amino-6-(ribosylamino)-2,4(1h,3h)-pyrimidinedione 5'-phosphate.</text>
</comment>
<keyword evidence="7 12" id="KW-0479">Metal-binding</keyword>
<comment type="catalytic activity">
    <reaction evidence="12">
        <text>5-amino-6-(5-phospho-D-ribitylamino)uracil + NADP(+) = 5-amino-6-(5-phospho-D-ribosylamino)uracil + NADPH + H(+)</text>
        <dbReference type="Rhea" id="RHEA:17845"/>
        <dbReference type="ChEBI" id="CHEBI:15378"/>
        <dbReference type="ChEBI" id="CHEBI:57783"/>
        <dbReference type="ChEBI" id="CHEBI:58349"/>
        <dbReference type="ChEBI" id="CHEBI:58421"/>
        <dbReference type="ChEBI" id="CHEBI:58453"/>
        <dbReference type="EC" id="1.1.1.193"/>
    </reaction>
</comment>
<keyword evidence="12" id="KW-0378">Hydrolase</keyword>
<evidence type="ECO:0000256" key="10">
    <source>
        <dbReference type="ARBA" id="ARBA00023002"/>
    </source>
</evidence>
<dbReference type="PIRSF" id="PIRSF006769">
    <property type="entry name" value="RibD"/>
    <property type="match status" value="1"/>
</dbReference>
<dbReference type="EC" id="1.1.1.193" evidence="12"/>
<dbReference type="Pfam" id="PF01872">
    <property type="entry name" value="RibD_C"/>
    <property type="match status" value="1"/>
</dbReference>